<keyword evidence="13" id="KW-0413">Isomerase</keyword>
<evidence type="ECO:0000256" key="8">
    <source>
        <dbReference type="ARBA" id="ARBA00023098"/>
    </source>
</evidence>
<dbReference type="Gene3D" id="1.10.1040.50">
    <property type="match status" value="1"/>
</dbReference>
<dbReference type="InterPro" id="IPR008927">
    <property type="entry name" value="6-PGluconate_DH-like_C_sf"/>
</dbReference>
<dbReference type="EC" id="4.2.1.17" evidence="4"/>
<evidence type="ECO:0000313" key="13">
    <source>
        <dbReference type="EMBL" id="VAW39830.1"/>
    </source>
</evidence>
<dbReference type="UniPathway" id="UPA00659"/>
<dbReference type="InterPro" id="IPR029045">
    <property type="entry name" value="ClpP/crotonase-like_dom_sf"/>
</dbReference>
<dbReference type="Pfam" id="PF02737">
    <property type="entry name" value="3HCDH_N"/>
    <property type="match status" value="1"/>
</dbReference>
<dbReference type="InterPro" id="IPR050136">
    <property type="entry name" value="FA_oxidation_alpha_subunit"/>
</dbReference>
<keyword evidence="10" id="KW-0511">Multifunctional enzyme</keyword>
<evidence type="ECO:0000256" key="7">
    <source>
        <dbReference type="ARBA" id="ARBA00023027"/>
    </source>
</evidence>
<dbReference type="AlphaFoldDB" id="A0A3B0VGQ4"/>
<evidence type="ECO:0000256" key="2">
    <source>
        <dbReference type="ARBA" id="ARBA00007005"/>
    </source>
</evidence>
<dbReference type="GO" id="GO:0070403">
    <property type="term" value="F:NAD+ binding"/>
    <property type="evidence" value="ECO:0007669"/>
    <property type="project" value="InterPro"/>
</dbReference>
<dbReference type="GO" id="GO:0016509">
    <property type="term" value="F:long-chain (3S)-3-hydroxyacyl-CoA dehydrogenase (NAD+) activity"/>
    <property type="evidence" value="ECO:0007669"/>
    <property type="project" value="TreeGrafter"/>
</dbReference>
<dbReference type="Pfam" id="PF00378">
    <property type="entry name" value="ECH_1"/>
    <property type="match status" value="1"/>
</dbReference>
<keyword evidence="5" id="KW-0276">Fatty acid metabolism</keyword>
<evidence type="ECO:0000256" key="4">
    <source>
        <dbReference type="ARBA" id="ARBA00012076"/>
    </source>
</evidence>
<keyword evidence="9 13" id="KW-0456">Lyase</keyword>
<dbReference type="PANTHER" id="PTHR43612:SF3">
    <property type="entry name" value="TRIFUNCTIONAL ENZYME SUBUNIT ALPHA, MITOCHONDRIAL"/>
    <property type="match status" value="1"/>
</dbReference>
<evidence type="ECO:0000256" key="3">
    <source>
        <dbReference type="ARBA" id="ARBA00008750"/>
    </source>
</evidence>
<organism evidence="13">
    <name type="scientific">hydrothermal vent metagenome</name>
    <dbReference type="NCBI Taxonomy" id="652676"/>
    <lineage>
        <taxon>unclassified sequences</taxon>
        <taxon>metagenomes</taxon>
        <taxon>ecological metagenomes</taxon>
    </lineage>
</organism>
<keyword evidence="6 13" id="KW-0560">Oxidoreductase</keyword>
<protein>
    <recommendedName>
        <fullName evidence="4">enoyl-CoA hydratase</fullName>
        <ecNumber evidence="4">4.2.1.17</ecNumber>
    </recommendedName>
</protein>
<dbReference type="Gene3D" id="3.90.226.10">
    <property type="entry name" value="2-enoyl-CoA Hydratase, Chain A, domain 1"/>
    <property type="match status" value="1"/>
</dbReference>
<dbReference type="FunFam" id="3.40.50.720:FF:000009">
    <property type="entry name" value="Fatty oxidation complex, alpha subunit"/>
    <property type="match status" value="1"/>
</dbReference>
<dbReference type="CDD" id="cd06558">
    <property type="entry name" value="crotonase-like"/>
    <property type="match status" value="1"/>
</dbReference>
<keyword evidence="8" id="KW-0443">Lipid metabolism</keyword>
<dbReference type="InterPro" id="IPR036291">
    <property type="entry name" value="NAD(P)-bd_dom_sf"/>
</dbReference>
<evidence type="ECO:0000256" key="6">
    <source>
        <dbReference type="ARBA" id="ARBA00023002"/>
    </source>
</evidence>
<reference evidence="13" key="1">
    <citation type="submission" date="2018-06" db="EMBL/GenBank/DDBJ databases">
        <authorList>
            <person name="Zhirakovskaya E."/>
        </authorList>
    </citation>
    <scope>NUCLEOTIDE SEQUENCE</scope>
</reference>
<name>A0A3B0VGQ4_9ZZZZ</name>
<feature type="domain" description="3-hydroxyacyl-CoA dehydrogenase NAD binding" evidence="12">
    <location>
        <begin position="318"/>
        <end position="496"/>
    </location>
</feature>
<evidence type="ECO:0000256" key="1">
    <source>
        <dbReference type="ARBA" id="ARBA00005005"/>
    </source>
</evidence>
<dbReference type="SUPFAM" id="SSF51735">
    <property type="entry name" value="NAD(P)-binding Rossmann-fold domains"/>
    <property type="match status" value="1"/>
</dbReference>
<dbReference type="SUPFAM" id="SSF48179">
    <property type="entry name" value="6-phosphogluconate dehydrogenase C-terminal domain-like"/>
    <property type="match status" value="2"/>
</dbReference>
<evidence type="ECO:0000259" key="11">
    <source>
        <dbReference type="Pfam" id="PF00725"/>
    </source>
</evidence>
<evidence type="ECO:0000256" key="9">
    <source>
        <dbReference type="ARBA" id="ARBA00023239"/>
    </source>
</evidence>
<accession>A0A3B0VGQ4</accession>
<keyword evidence="7" id="KW-0520">NAD</keyword>
<comment type="similarity">
    <text evidence="3">In the N-terminal section; belongs to the enoyl-CoA hydratase/isomerase family.</text>
</comment>
<sequence>MTINYEKDGQGIVTLTIDMLNRSANVLNQRFYEEYAVALQKLEADETLTGVIITSGKKMFVTGADIDESFNSDDAAHYFKLSQQLKAQFRRLETLGKPVVAALNGTALGGGLELALACHYRVGLSRETVNGRILFGFPEVGLGLLPGAGGVVRTVRLIGLQNGLEWLASNKKYSPQQALDAGMIDELAADAAQMMTQARAWILANPAPKAPWDASKRIRIPGGNPNQPHIAQMLAVAPAMIRQETKGNYPAPLAILAAAVEGAQVDFVTACRIESRYFAKLAAGQVSKNMITAFWTQLNQIKKGENRPQEIPPQPTQKVGVLGAGMMGHGIAYVSALAGMDVVLLDADQAKADAGKAKIEAILSKQVGRGRMDAAKMDAVLAKIRATAVYAQLAGCDLIIEAVFEDRELKAKVTKMAEAAMDSGGVFASNTSTLPITGLAQESGRSEKFIGLHFFSPVHKMKLVEIIVGEKTDDATVAKAFDYVLAIKKVPIVVNDSRGFYTSRVFATWTNEGMAMLAEGQHPQAIEMAGIQAGMPLGLLALMDELSLSLADHVRKQAIADNAAAGMLDLDHPAFAVLDKMLALGRKGRAAGAGFYEYEDGNKWLWPQLAEIFMDGQPQLSQQEMMDRILFIQAIETVRCLQEGVLRSVADGNLGSIFGWGFAPIHGGTLQFINAYGVVKFVQRAQELAAKYGSRFASPQLLLTMAENGDIFL</sequence>
<dbReference type="PROSITE" id="PS00166">
    <property type="entry name" value="ENOYL_COA_HYDRATASE"/>
    <property type="match status" value="1"/>
</dbReference>
<dbReference type="Gene3D" id="3.40.50.720">
    <property type="entry name" value="NAD(P)-binding Rossmann-like Domain"/>
    <property type="match status" value="1"/>
</dbReference>
<dbReference type="InterPro" id="IPR006176">
    <property type="entry name" value="3-OHacyl-CoA_DH_NAD-bd"/>
</dbReference>
<dbReference type="GO" id="GO:0006635">
    <property type="term" value="P:fatty acid beta-oxidation"/>
    <property type="evidence" value="ECO:0007669"/>
    <property type="project" value="UniProtKB-UniPathway"/>
</dbReference>
<dbReference type="GO" id="GO:0004300">
    <property type="term" value="F:enoyl-CoA hydratase activity"/>
    <property type="evidence" value="ECO:0007669"/>
    <property type="project" value="UniProtKB-EC"/>
</dbReference>
<evidence type="ECO:0000259" key="12">
    <source>
        <dbReference type="Pfam" id="PF02737"/>
    </source>
</evidence>
<dbReference type="PANTHER" id="PTHR43612">
    <property type="entry name" value="TRIFUNCTIONAL ENZYME SUBUNIT ALPHA"/>
    <property type="match status" value="1"/>
</dbReference>
<dbReference type="InterPro" id="IPR018376">
    <property type="entry name" value="Enoyl-CoA_hyd/isom_CS"/>
</dbReference>
<dbReference type="SUPFAM" id="SSF52096">
    <property type="entry name" value="ClpP/crotonase"/>
    <property type="match status" value="1"/>
</dbReference>
<dbReference type="GO" id="GO:0016853">
    <property type="term" value="F:isomerase activity"/>
    <property type="evidence" value="ECO:0007669"/>
    <property type="project" value="UniProtKB-KW"/>
</dbReference>
<dbReference type="InterPro" id="IPR001753">
    <property type="entry name" value="Enoyl-CoA_hydra/iso"/>
</dbReference>
<evidence type="ECO:0000256" key="10">
    <source>
        <dbReference type="ARBA" id="ARBA00023268"/>
    </source>
</evidence>
<gene>
    <name evidence="13" type="ORF">MNBD_CHLOROFLEXI01-1500</name>
</gene>
<dbReference type="InterPro" id="IPR006108">
    <property type="entry name" value="3HC_DH_C"/>
</dbReference>
<dbReference type="EMBL" id="UOEU01000766">
    <property type="protein sequence ID" value="VAW39830.1"/>
    <property type="molecule type" value="Genomic_DNA"/>
</dbReference>
<proteinExistence type="inferred from homology"/>
<feature type="domain" description="3-hydroxyacyl-CoA dehydrogenase C-terminal" evidence="11">
    <location>
        <begin position="499"/>
        <end position="598"/>
    </location>
</feature>
<comment type="pathway">
    <text evidence="1">Lipid metabolism; fatty acid beta-oxidation.</text>
</comment>
<evidence type="ECO:0000256" key="5">
    <source>
        <dbReference type="ARBA" id="ARBA00022832"/>
    </source>
</evidence>
<dbReference type="Pfam" id="PF00725">
    <property type="entry name" value="3HCDH"/>
    <property type="match status" value="1"/>
</dbReference>
<comment type="similarity">
    <text evidence="2">In the central section; belongs to the 3-hydroxyacyl-CoA dehydrogenase family.</text>
</comment>